<keyword evidence="1" id="KW-0732">Signal</keyword>
<accession>A0ABS5IWL9</accession>
<reference evidence="2 3" key="1">
    <citation type="submission" date="2021-04" db="EMBL/GenBank/DDBJ databases">
        <title>Chitinophaga sp. nov., isolated from the rhizosphere soil.</title>
        <authorList>
            <person name="He S."/>
        </authorList>
    </citation>
    <scope>NUCLEOTIDE SEQUENCE [LARGE SCALE GENOMIC DNA]</scope>
    <source>
        <strain evidence="2 3">2R12</strain>
    </source>
</reference>
<evidence type="ECO:0000313" key="2">
    <source>
        <dbReference type="EMBL" id="MBS0027238.1"/>
    </source>
</evidence>
<sequence length="149" mass="17374">MKYILSRPLLIVKRCVIKKSGMLLMLLLSCFAFISCSKDLDIQTNFPFELEIMPIPSTVPADQVVEIPCHIKKTGNYTETKYTIRYFQYEGVGSLKFPGDKPFIPNKLYKIPKDTFMLNYRPKTKEKHSFKIWVADQFGNEKNAEFDFN</sequence>
<protein>
    <submittedName>
        <fullName evidence="2">DUF3872 domain-containing protein</fullName>
    </submittedName>
</protein>
<keyword evidence="3" id="KW-1185">Reference proteome</keyword>
<dbReference type="EMBL" id="JAGTXB010000003">
    <property type="protein sequence ID" value="MBS0027238.1"/>
    <property type="molecule type" value="Genomic_DNA"/>
</dbReference>
<gene>
    <name evidence="2" type="ORF">KE626_07950</name>
</gene>
<dbReference type="PROSITE" id="PS51257">
    <property type="entry name" value="PROKAR_LIPOPROTEIN"/>
    <property type="match status" value="1"/>
</dbReference>
<name>A0ABS5IWL9_9BACT</name>
<dbReference type="InterPro" id="IPR038707">
    <property type="entry name" value="TraQ_sf"/>
</dbReference>
<organism evidence="2 3">
    <name type="scientific">Chitinophaga hostae</name>
    <dbReference type="NCBI Taxonomy" id="2831022"/>
    <lineage>
        <taxon>Bacteria</taxon>
        <taxon>Pseudomonadati</taxon>
        <taxon>Bacteroidota</taxon>
        <taxon>Chitinophagia</taxon>
        <taxon>Chitinophagales</taxon>
        <taxon>Chitinophagaceae</taxon>
        <taxon>Chitinophaga</taxon>
    </lineage>
</organism>
<evidence type="ECO:0000256" key="1">
    <source>
        <dbReference type="SAM" id="SignalP"/>
    </source>
</evidence>
<feature type="signal peptide" evidence="1">
    <location>
        <begin position="1"/>
        <end position="34"/>
    </location>
</feature>
<evidence type="ECO:0000313" key="3">
    <source>
        <dbReference type="Proteomes" id="UP000676386"/>
    </source>
</evidence>
<feature type="chain" id="PRO_5045521320" evidence="1">
    <location>
        <begin position="35"/>
        <end position="149"/>
    </location>
</feature>
<proteinExistence type="predicted"/>
<dbReference type="RefSeq" id="WP_211972343.1">
    <property type="nucleotide sequence ID" value="NZ_JAGTXB010000003.1"/>
</dbReference>
<dbReference type="Gene3D" id="2.60.40.2410">
    <property type="entry name" value="Uncharacterised protein PF12988, DUF3872"/>
    <property type="match status" value="1"/>
</dbReference>
<comment type="caution">
    <text evidence="2">The sequence shown here is derived from an EMBL/GenBank/DDBJ whole genome shotgun (WGS) entry which is preliminary data.</text>
</comment>
<dbReference type="Proteomes" id="UP000676386">
    <property type="component" value="Unassembled WGS sequence"/>
</dbReference>
<dbReference type="InterPro" id="IPR024355">
    <property type="entry name" value="TraQ_bacteroidetes"/>
</dbReference>
<dbReference type="Pfam" id="PF12988">
    <property type="entry name" value="TraQ_transposon"/>
    <property type="match status" value="1"/>
</dbReference>